<sequence>MAHQPMLADHWLEPDHNYLHDLDYKRDLIERQGKVVVDVMHHPTAVEGCGELLQEVADWLVSRFPNAFIWTEKDKVVLNTLTAEPVRLVDQGGAFKTGVEALKTISRLVQDDFLLALPSNAPAHPSADSQEWLCVGGLVAFPGFYLLSEKIGRTLHATHAPVPGFNEKLLKSVQRSLTRLSPSTPIERTSWELVDSEDLFWAPLAGPLPTCSGAKPFLPHHYQGRTDASAEALDPADMILRLDHQTFVKLPKSGMVAFGIHPMRRRLADLKQQPLLPNLLIKVHQESDRELMRYKAAPLYQDRVLPYLQSLHQHQVDSGLIRGDERVQDFRLYA</sequence>
<accession>A0A317Y001</accession>
<protein>
    <submittedName>
        <fullName evidence="1">Uncharacterized protein</fullName>
    </submittedName>
</protein>
<evidence type="ECO:0000313" key="2">
    <source>
        <dbReference type="Proteomes" id="UP000246740"/>
    </source>
</evidence>
<dbReference type="STRING" id="1882483.A0A317Y001"/>
<dbReference type="OrthoDB" id="5043642at2759"/>
<dbReference type="InParanoid" id="A0A317Y001"/>
<reference evidence="1 2" key="1">
    <citation type="journal article" date="2018" name="Mol. Biol. Evol.">
        <title>Broad Genomic Sampling Reveals a Smut Pathogenic Ancestry of the Fungal Clade Ustilaginomycotina.</title>
        <authorList>
            <person name="Kijpornyongpan T."/>
            <person name="Mondo S.J."/>
            <person name="Barry K."/>
            <person name="Sandor L."/>
            <person name="Lee J."/>
            <person name="Lipzen A."/>
            <person name="Pangilinan J."/>
            <person name="LaButti K."/>
            <person name="Hainaut M."/>
            <person name="Henrissat B."/>
            <person name="Grigoriev I.V."/>
            <person name="Spatafora J.W."/>
            <person name="Aime M.C."/>
        </authorList>
    </citation>
    <scope>NUCLEOTIDE SEQUENCE [LARGE SCALE GENOMIC DNA]</scope>
    <source>
        <strain evidence="1 2">MCA 3645</strain>
    </source>
</reference>
<proteinExistence type="predicted"/>
<evidence type="ECO:0000313" key="1">
    <source>
        <dbReference type="EMBL" id="PWZ03478.1"/>
    </source>
</evidence>
<dbReference type="Pfam" id="PF11927">
    <property type="entry name" value="HODM_asu-like"/>
    <property type="match status" value="1"/>
</dbReference>
<dbReference type="AlphaFoldDB" id="A0A317Y001"/>
<gene>
    <name evidence="1" type="ORF">BCV70DRAFT_214892</name>
</gene>
<dbReference type="InterPro" id="IPR021848">
    <property type="entry name" value="HODM_asu-like"/>
</dbReference>
<organism evidence="1 2">
    <name type="scientific">Testicularia cyperi</name>
    <dbReference type="NCBI Taxonomy" id="1882483"/>
    <lineage>
        <taxon>Eukaryota</taxon>
        <taxon>Fungi</taxon>
        <taxon>Dikarya</taxon>
        <taxon>Basidiomycota</taxon>
        <taxon>Ustilaginomycotina</taxon>
        <taxon>Ustilaginomycetes</taxon>
        <taxon>Ustilaginales</taxon>
        <taxon>Anthracoideaceae</taxon>
        <taxon>Testicularia</taxon>
    </lineage>
</organism>
<name>A0A317Y001_9BASI</name>
<keyword evidence="2" id="KW-1185">Reference proteome</keyword>
<dbReference type="EMBL" id="KZ819188">
    <property type="protein sequence ID" value="PWZ03478.1"/>
    <property type="molecule type" value="Genomic_DNA"/>
</dbReference>
<dbReference type="Proteomes" id="UP000246740">
    <property type="component" value="Unassembled WGS sequence"/>
</dbReference>